<evidence type="ECO:0000256" key="6">
    <source>
        <dbReference type="ARBA" id="ARBA00023242"/>
    </source>
</evidence>
<evidence type="ECO:0000313" key="11">
    <source>
        <dbReference type="EMBL" id="OAO14146.1"/>
    </source>
</evidence>
<dbReference type="PROSITE" id="PS00028">
    <property type="entry name" value="ZINC_FINGER_C2H2_1"/>
    <property type="match status" value="5"/>
</dbReference>
<feature type="domain" description="C2H2-type" evidence="10">
    <location>
        <begin position="242"/>
        <end position="266"/>
    </location>
</feature>
<keyword evidence="3" id="KW-0677">Repeat</keyword>
<feature type="compositionally biased region" description="Polar residues" evidence="9">
    <location>
        <begin position="100"/>
        <end position="115"/>
    </location>
</feature>
<dbReference type="SMART" id="SM00355">
    <property type="entry name" value="ZnF_C2H2"/>
    <property type="match status" value="6"/>
</dbReference>
<sequence>MNAKKKKNFVCSQCNKSFIDNAHLKDHEVKHTGMKPFVCELCNKRFARSGSLRVHARSHTGEIHEYICTFDDCNKRFTSRSGFVNHQKKHTEDMKKNADQENAVTPTSSTETAPPMQITTAPEVETDPIVYTCPIPGCYKSFNNKSSLNFHTYRVHLGIDASVCSKSRCIRLRESYLKQQIQIQKLKERIKELESLTSLISKKERQEFQREYHRQHDFDDTSSAPEDAPVIPVPYLEQEKPYVCGIASCGCRFSTYKLLVFHAKIHKDCSMSEILNNQLAIMEGRVHCPVLGCEFGPGHKSLSSYFVLKRHYRRVHMKLDLTPSLPPEVSVVGNASQSTLELLNELVKQGAVVIQNATLMQNVTVNHSNISVASANCSQTITTHCMGNNTEEVERTVCAGGHDVSSTNQTRCEPHPSEWSSFEVPAAPEENTIRIIPNMEDAALWPPFS</sequence>
<keyword evidence="5" id="KW-0862">Zinc</keyword>
<evidence type="ECO:0000256" key="2">
    <source>
        <dbReference type="ARBA" id="ARBA00022723"/>
    </source>
</evidence>
<dbReference type="GO" id="GO:0005634">
    <property type="term" value="C:nucleus"/>
    <property type="evidence" value="ECO:0007669"/>
    <property type="project" value="UniProtKB-SubCell"/>
</dbReference>
<proteinExistence type="predicted"/>
<keyword evidence="6" id="KW-0539">Nucleus</keyword>
<feature type="domain" description="C2H2-type" evidence="10">
    <location>
        <begin position="131"/>
        <end position="161"/>
    </location>
</feature>
<feature type="domain" description="C2H2-type" evidence="10">
    <location>
        <begin position="66"/>
        <end position="95"/>
    </location>
</feature>
<feature type="region of interest" description="Disordered" evidence="9">
    <location>
        <begin position="85"/>
        <end position="115"/>
    </location>
</feature>
<feature type="compositionally biased region" description="Basic and acidic residues" evidence="9">
    <location>
        <begin position="90"/>
        <end position="99"/>
    </location>
</feature>
<dbReference type="OrthoDB" id="8117402at2759"/>
<evidence type="ECO:0000256" key="7">
    <source>
        <dbReference type="PROSITE-ProRule" id="PRU00042"/>
    </source>
</evidence>
<organism evidence="11 12">
    <name type="scientific">Blastocystis sp. subtype 1 (strain ATCC 50177 / NandII)</name>
    <dbReference type="NCBI Taxonomy" id="478820"/>
    <lineage>
        <taxon>Eukaryota</taxon>
        <taxon>Sar</taxon>
        <taxon>Stramenopiles</taxon>
        <taxon>Bigyra</taxon>
        <taxon>Opalozoa</taxon>
        <taxon>Opalinata</taxon>
        <taxon>Blastocystidae</taxon>
        <taxon>Blastocystis</taxon>
    </lineage>
</organism>
<dbReference type="GO" id="GO:0000978">
    <property type="term" value="F:RNA polymerase II cis-regulatory region sequence-specific DNA binding"/>
    <property type="evidence" value="ECO:0007669"/>
    <property type="project" value="TreeGrafter"/>
</dbReference>
<protein>
    <submittedName>
        <fullName evidence="11">Endothelial zinc finger protein induced by tumor necrosis factor alpha</fullName>
    </submittedName>
</protein>
<evidence type="ECO:0000256" key="9">
    <source>
        <dbReference type="SAM" id="MobiDB-lite"/>
    </source>
</evidence>
<feature type="coiled-coil region" evidence="8">
    <location>
        <begin position="176"/>
        <end position="206"/>
    </location>
</feature>
<dbReference type="FunFam" id="3.30.160.60:FF:000733">
    <property type="entry name" value="Zinc finger protein 236 variant"/>
    <property type="match status" value="1"/>
</dbReference>
<evidence type="ECO:0000259" key="10">
    <source>
        <dbReference type="PROSITE" id="PS50157"/>
    </source>
</evidence>
<keyword evidence="12" id="KW-1185">Reference proteome</keyword>
<dbReference type="AlphaFoldDB" id="A0A196SCV8"/>
<name>A0A196SCV8_BLAHN</name>
<evidence type="ECO:0000256" key="1">
    <source>
        <dbReference type="ARBA" id="ARBA00004123"/>
    </source>
</evidence>
<dbReference type="GO" id="GO:0000981">
    <property type="term" value="F:DNA-binding transcription factor activity, RNA polymerase II-specific"/>
    <property type="evidence" value="ECO:0007669"/>
    <property type="project" value="TreeGrafter"/>
</dbReference>
<accession>A0A196SCV8</accession>
<feature type="domain" description="C2H2-type" evidence="10">
    <location>
        <begin position="37"/>
        <end position="64"/>
    </location>
</feature>
<dbReference type="PANTHER" id="PTHR23235">
    <property type="entry name" value="KRUEPPEL-LIKE TRANSCRIPTION FACTOR"/>
    <property type="match status" value="1"/>
</dbReference>
<feature type="domain" description="C2H2-type" evidence="10">
    <location>
        <begin position="9"/>
        <end position="36"/>
    </location>
</feature>
<dbReference type="InterPro" id="IPR013087">
    <property type="entry name" value="Znf_C2H2_type"/>
</dbReference>
<comment type="caution">
    <text evidence="11">The sequence shown here is derived from an EMBL/GenBank/DDBJ whole genome shotgun (WGS) entry which is preliminary data.</text>
</comment>
<keyword evidence="4 7" id="KW-0863">Zinc-finger</keyword>
<dbReference type="STRING" id="478820.A0A196SCV8"/>
<dbReference type="GO" id="GO:0008270">
    <property type="term" value="F:zinc ion binding"/>
    <property type="evidence" value="ECO:0007669"/>
    <property type="project" value="UniProtKB-KW"/>
</dbReference>
<dbReference type="EMBL" id="LXWW01000288">
    <property type="protein sequence ID" value="OAO14146.1"/>
    <property type="molecule type" value="Genomic_DNA"/>
</dbReference>
<evidence type="ECO:0000256" key="8">
    <source>
        <dbReference type="SAM" id="Coils"/>
    </source>
</evidence>
<dbReference type="PROSITE" id="PS50157">
    <property type="entry name" value="ZINC_FINGER_C2H2_2"/>
    <property type="match status" value="5"/>
</dbReference>
<gene>
    <name evidence="11" type="ORF">AV274_4214</name>
</gene>
<evidence type="ECO:0000256" key="4">
    <source>
        <dbReference type="ARBA" id="ARBA00022771"/>
    </source>
</evidence>
<dbReference type="Proteomes" id="UP000078348">
    <property type="component" value="Unassembled WGS sequence"/>
</dbReference>
<keyword evidence="2" id="KW-0479">Metal-binding</keyword>
<dbReference type="InterPro" id="IPR036236">
    <property type="entry name" value="Znf_C2H2_sf"/>
</dbReference>
<dbReference type="FunFam" id="3.30.160.60:FF:000145">
    <property type="entry name" value="Zinc finger protein 574"/>
    <property type="match status" value="1"/>
</dbReference>
<evidence type="ECO:0000256" key="3">
    <source>
        <dbReference type="ARBA" id="ARBA00022737"/>
    </source>
</evidence>
<keyword evidence="8" id="KW-0175">Coiled coil</keyword>
<dbReference type="PANTHER" id="PTHR23235:SF120">
    <property type="entry name" value="KRUPPEL-LIKE FACTOR 15"/>
    <property type="match status" value="1"/>
</dbReference>
<reference evidence="11 12" key="1">
    <citation type="submission" date="2016-05" db="EMBL/GenBank/DDBJ databases">
        <title>Nuclear genome of Blastocystis sp. subtype 1 NandII.</title>
        <authorList>
            <person name="Gentekaki E."/>
            <person name="Curtis B."/>
            <person name="Stairs C."/>
            <person name="Eme L."/>
            <person name="Herman E."/>
            <person name="Klimes V."/>
            <person name="Arias M.C."/>
            <person name="Elias M."/>
            <person name="Hilliou F."/>
            <person name="Klute M."/>
            <person name="Malik S.-B."/>
            <person name="Pightling A."/>
            <person name="Rachubinski R."/>
            <person name="Salas D."/>
            <person name="Schlacht A."/>
            <person name="Suga H."/>
            <person name="Archibald J."/>
            <person name="Ball S.G."/>
            <person name="Clark G."/>
            <person name="Dacks J."/>
            <person name="Van Der Giezen M."/>
            <person name="Tsaousis A."/>
            <person name="Roger A."/>
        </authorList>
    </citation>
    <scope>NUCLEOTIDE SEQUENCE [LARGE SCALE GENOMIC DNA]</scope>
    <source>
        <strain evidence="12">ATCC 50177 / NandII</strain>
    </source>
</reference>
<evidence type="ECO:0000313" key="12">
    <source>
        <dbReference type="Proteomes" id="UP000078348"/>
    </source>
</evidence>
<dbReference type="SUPFAM" id="SSF57667">
    <property type="entry name" value="beta-beta-alpha zinc fingers"/>
    <property type="match status" value="4"/>
</dbReference>
<comment type="subcellular location">
    <subcellularLocation>
        <location evidence="1">Nucleus</location>
    </subcellularLocation>
</comment>
<dbReference type="Pfam" id="PF00096">
    <property type="entry name" value="zf-C2H2"/>
    <property type="match status" value="3"/>
</dbReference>
<dbReference type="Gene3D" id="3.30.160.60">
    <property type="entry name" value="Classic Zinc Finger"/>
    <property type="match status" value="5"/>
</dbReference>
<evidence type="ECO:0000256" key="5">
    <source>
        <dbReference type="ARBA" id="ARBA00022833"/>
    </source>
</evidence>